<feature type="region of interest" description="Disordered" evidence="1">
    <location>
        <begin position="1"/>
        <end position="341"/>
    </location>
</feature>
<proteinExistence type="predicted"/>
<dbReference type="Proteomes" id="UP001595823">
    <property type="component" value="Unassembled WGS sequence"/>
</dbReference>
<evidence type="ECO:0000256" key="1">
    <source>
        <dbReference type="SAM" id="MobiDB-lite"/>
    </source>
</evidence>
<evidence type="ECO:0000313" key="2">
    <source>
        <dbReference type="EMBL" id="MFC4336105.1"/>
    </source>
</evidence>
<feature type="compositionally biased region" description="Basic and acidic residues" evidence="1">
    <location>
        <begin position="400"/>
        <end position="424"/>
    </location>
</feature>
<feature type="compositionally biased region" description="Low complexity" evidence="1">
    <location>
        <begin position="15"/>
        <end position="33"/>
    </location>
</feature>
<feature type="compositionally biased region" description="Pro residues" evidence="1">
    <location>
        <begin position="301"/>
        <end position="329"/>
    </location>
</feature>
<protein>
    <submittedName>
        <fullName evidence="2">Uncharacterized protein</fullName>
    </submittedName>
</protein>
<dbReference type="EMBL" id="JBHSDK010000015">
    <property type="protein sequence ID" value="MFC4336105.1"/>
    <property type="molecule type" value="Genomic_DNA"/>
</dbReference>
<gene>
    <name evidence="2" type="ORF">ACFPET_12915</name>
</gene>
<reference evidence="3" key="1">
    <citation type="journal article" date="2019" name="Int. J. Syst. Evol. Microbiol.">
        <title>The Global Catalogue of Microorganisms (GCM) 10K type strain sequencing project: providing services to taxonomists for standard genome sequencing and annotation.</title>
        <authorList>
            <consortium name="The Broad Institute Genomics Platform"/>
            <consortium name="The Broad Institute Genome Sequencing Center for Infectious Disease"/>
            <person name="Wu L."/>
            <person name="Ma J."/>
        </authorList>
    </citation>
    <scope>NUCLEOTIDE SEQUENCE [LARGE SCALE GENOMIC DNA]</scope>
    <source>
        <strain evidence="3">IBRC-M 10908</strain>
    </source>
</reference>
<dbReference type="RefSeq" id="WP_380621603.1">
    <property type="nucleotide sequence ID" value="NZ_JBHSDK010000015.1"/>
</dbReference>
<feature type="region of interest" description="Disordered" evidence="1">
    <location>
        <begin position="358"/>
        <end position="529"/>
    </location>
</feature>
<name>A0ABV8TZ59_9ACTN</name>
<sequence>MNYEPREAPGPPAPSASSAPRPGAARRSPQGPADPSRPNPPRADEEPPPGNPGAATGQPFAQNPDEAETAVIHTDTAATIQFNPGFDDPDMNATVQFPIVTPGPGQAQPNAVPVQPFGTDRPLPEQGRPAPQGRDPQPPQSDPRPAPGSEARNASEDPTLPSGITPGNPSGHGRHDDGPGAPDTPQPEGPYREDPPPNGSFFAPRSPDTPDFPDTPGPADVTMTPGAPHYAAGPTPQSSDYRDTEFPEGGPMSRRFEATQESQPEAPREARAEGPGQQPVTRQPEPGGRAPQGHDPREEGPTPPPAAPPPSVKTVPPAPEMPPSSPTPPHTTDEEYEEREALLARVREIAGVRDAYYVTAQDGSPSLRLDLEEGVDPAQIQDQVSAVVAEQLPPEDEEPEPPRAPEPEPRAEPVSEPPAARREDPEEEAEAEAPSEPPARRARRAPEPIPAQAQEAADVSPPRKKDEAALPQTEPMPPAHAEGRDSGPVPPTPAAPRLSRSHRASRSFDEALPPVPAFEGSPVTPRDSERAAVPVELQRLTVNSEEFEAAVHVDVTVGGEEVQGSAVSAAADWHIQRAAASATLEALRPWAVPPSARVEVEHVSIVATAPVETALVTFLWLDAEGQQRFAGASVVQGEQLRAVVRAAVGALTEKMRH</sequence>
<comment type="caution">
    <text evidence="2">The sequence shown here is derived from an EMBL/GenBank/DDBJ whole genome shotgun (WGS) entry which is preliminary data.</text>
</comment>
<feature type="compositionally biased region" description="Pro residues" evidence="1">
    <location>
        <begin position="136"/>
        <end position="146"/>
    </location>
</feature>
<organism evidence="2 3">
    <name type="scientific">Salininema proteolyticum</name>
    <dbReference type="NCBI Taxonomy" id="1607685"/>
    <lineage>
        <taxon>Bacteria</taxon>
        <taxon>Bacillati</taxon>
        <taxon>Actinomycetota</taxon>
        <taxon>Actinomycetes</taxon>
        <taxon>Glycomycetales</taxon>
        <taxon>Glycomycetaceae</taxon>
        <taxon>Salininema</taxon>
    </lineage>
</organism>
<keyword evidence="3" id="KW-1185">Reference proteome</keyword>
<accession>A0ABV8TZ59</accession>
<evidence type="ECO:0000313" key="3">
    <source>
        <dbReference type="Proteomes" id="UP001595823"/>
    </source>
</evidence>